<dbReference type="CDD" id="cd15904">
    <property type="entry name" value="TSPO_MBR"/>
    <property type="match status" value="1"/>
</dbReference>
<dbReference type="PANTHER" id="PTHR10057:SF0">
    <property type="entry name" value="TRANSLOCATOR PROTEIN"/>
    <property type="match status" value="1"/>
</dbReference>
<keyword evidence="4 6" id="KW-1133">Transmembrane helix</keyword>
<evidence type="ECO:0000313" key="7">
    <source>
        <dbReference type="EMBL" id="CAL8090736.1"/>
    </source>
</evidence>
<evidence type="ECO:0000256" key="2">
    <source>
        <dbReference type="ARBA" id="ARBA00007524"/>
    </source>
</evidence>
<evidence type="ECO:0000256" key="3">
    <source>
        <dbReference type="ARBA" id="ARBA00022692"/>
    </source>
</evidence>
<dbReference type="Gene3D" id="1.20.1260.100">
    <property type="entry name" value="TspO/MBR protein"/>
    <property type="match status" value="1"/>
</dbReference>
<evidence type="ECO:0000256" key="5">
    <source>
        <dbReference type="ARBA" id="ARBA00023136"/>
    </source>
</evidence>
<dbReference type="Pfam" id="PF03073">
    <property type="entry name" value="TspO_MBR"/>
    <property type="match status" value="1"/>
</dbReference>
<evidence type="ECO:0000256" key="4">
    <source>
        <dbReference type="ARBA" id="ARBA00022989"/>
    </source>
</evidence>
<comment type="similarity">
    <text evidence="2">Belongs to the TspO/BZRP family.</text>
</comment>
<comment type="caution">
    <text evidence="7">The sequence shown here is derived from an EMBL/GenBank/DDBJ whole genome shotgun (WGS) entry which is preliminary data.</text>
</comment>
<evidence type="ECO:0000256" key="1">
    <source>
        <dbReference type="ARBA" id="ARBA00004141"/>
    </source>
</evidence>
<gene>
    <name evidence="7" type="ORF">ODALV1_LOCUS7739</name>
</gene>
<name>A0ABP1Q9H3_9HEXA</name>
<dbReference type="PIRSF" id="PIRSF005859">
    <property type="entry name" value="PBR"/>
    <property type="match status" value="1"/>
</dbReference>
<comment type="subcellular location">
    <subcellularLocation>
        <location evidence="1">Membrane</location>
        <topology evidence="1">Multi-pass membrane protein</topology>
    </subcellularLocation>
</comment>
<keyword evidence="5 6" id="KW-0472">Membrane</keyword>
<reference evidence="7 8" key="1">
    <citation type="submission" date="2024-08" db="EMBL/GenBank/DDBJ databases">
        <authorList>
            <person name="Cucini C."/>
            <person name="Frati F."/>
        </authorList>
    </citation>
    <scope>NUCLEOTIDE SEQUENCE [LARGE SCALE GENOMIC DNA]</scope>
</reference>
<accession>A0ABP1Q9H3</accession>
<evidence type="ECO:0008006" key="9">
    <source>
        <dbReference type="Google" id="ProtNLM"/>
    </source>
</evidence>
<dbReference type="InterPro" id="IPR038330">
    <property type="entry name" value="TspO/MBR-related_sf"/>
</dbReference>
<feature type="transmembrane region" description="Helical" evidence="6">
    <location>
        <begin position="46"/>
        <end position="67"/>
    </location>
</feature>
<keyword evidence="8" id="KW-1185">Reference proteome</keyword>
<evidence type="ECO:0000256" key="6">
    <source>
        <dbReference type="SAM" id="Phobius"/>
    </source>
</evidence>
<dbReference type="InterPro" id="IPR004307">
    <property type="entry name" value="TspO_MBR"/>
</dbReference>
<feature type="transmembrane region" description="Helical" evidence="6">
    <location>
        <begin position="106"/>
        <end position="126"/>
    </location>
</feature>
<dbReference type="PANTHER" id="PTHR10057">
    <property type="entry name" value="PERIPHERAL-TYPE BENZODIAZEPINE RECEPTOR"/>
    <property type="match status" value="1"/>
</dbReference>
<feature type="transmembrane region" description="Helical" evidence="6">
    <location>
        <begin position="132"/>
        <end position="154"/>
    </location>
</feature>
<keyword evidence="3 6" id="KW-0812">Transmembrane</keyword>
<proteinExistence type="inferred from homology"/>
<protein>
    <recommendedName>
        <fullName evidence="9">Translocator protein</fullName>
    </recommendedName>
</protein>
<dbReference type="EMBL" id="CAXLJM020000024">
    <property type="protein sequence ID" value="CAL8090736.1"/>
    <property type="molecule type" value="Genomic_DNA"/>
</dbReference>
<feature type="transmembrane region" description="Helical" evidence="6">
    <location>
        <begin position="79"/>
        <end position="99"/>
    </location>
</feature>
<organism evidence="7 8">
    <name type="scientific">Orchesella dallaii</name>
    <dbReference type="NCBI Taxonomy" id="48710"/>
    <lineage>
        <taxon>Eukaryota</taxon>
        <taxon>Metazoa</taxon>
        <taxon>Ecdysozoa</taxon>
        <taxon>Arthropoda</taxon>
        <taxon>Hexapoda</taxon>
        <taxon>Collembola</taxon>
        <taxon>Entomobryomorpha</taxon>
        <taxon>Entomobryoidea</taxon>
        <taxon>Orchesellidae</taxon>
        <taxon>Orchesellinae</taxon>
        <taxon>Orchesella</taxon>
    </lineage>
</organism>
<evidence type="ECO:0000313" key="8">
    <source>
        <dbReference type="Proteomes" id="UP001642540"/>
    </source>
</evidence>
<sequence>MSVNWGMIGAMVLPNIGGWAGAFITKPKIPTWYEHLKKPEWRPPNWAFGPVWTSLYTSMGYASYLVYQSGGGFEGPARLPLMLFGSQLALNWAWTPIFFGAKKLGLAMAEILLLQGNVIACAYAFSSVNRTAGLIMLPYIAWMSLACALNYRIWRDNGDSKTK</sequence>
<dbReference type="Proteomes" id="UP001642540">
    <property type="component" value="Unassembled WGS sequence"/>
</dbReference>
<feature type="transmembrane region" description="Helical" evidence="6">
    <location>
        <begin position="6"/>
        <end position="25"/>
    </location>
</feature>